<name>A0A4Y2ACV2_ARAVE</name>
<gene>
    <name evidence="1" type="ORF">AVEN_53453_1</name>
</gene>
<evidence type="ECO:0008006" key="3">
    <source>
        <dbReference type="Google" id="ProtNLM"/>
    </source>
</evidence>
<reference evidence="1 2" key="1">
    <citation type="journal article" date="2019" name="Sci. Rep.">
        <title>Orb-weaving spider Araneus ventricosus genome elucidates the spidroin gene catalogue.</title>
        <authorList>
            <person name="Kono N."/>
            <person name="Nakamura H."/>
            <person name="Ohtoshi R."/>
            <person name="Moran D.A.P."/>
            <person name="Shinohara A."/>
            <person name="Yoshida Y."/>
            <person name="Fujiwara M."/>
            <person name="Mori M."/>
            <person name="Tomita M."/>
            <person name="Arakawa K."/>
        </authorList>
    </citation>
    <scope>NUCLEOTIDE SEQUENCE [LARGE SCALE GENOMIC DNA]</scope>
</reference>
<protein>
    <recommendedName>
        <fullName evidence="3">Histone-lysine N-methyltransferase SETMAR</fullName>
    </recommendedName>
</protein>
<organism evidence="1 2">
    <name type="scientific">Araneus ventricosus</name>
    <name type="common">Orbweaver spider</name>
    <name type="synonym">Epeira ventricosa</name>
    <dbReference type="NCBI Taxonomy" id="182803"/>
    <lineage>
        <taxon>Eukaryota</taxon>
        <taxon>Metazoa</taxon>
        <taxon>Ecdysozoa</taxon>
        <taxon>Arthropoda</taxon>
        <taxon>Chelicerata</taxon>
        <taxon>Arachnida</taxon>
        <taxon>Araneae</taxon>
        <taxon>Araneomorphae</taxon>
        <taxon>Entelegynae</taxon>
        <taxon>Araneoidea</taxon>
        <taxon>Araneidae</taxon>
        <taxon>Araneus</taxon>
    </lineage>
</organism>
<dbReference type="EMBL" id="BGPR01000010">
    <property type="protein sequence ID" value="GBL76784.1"/>
    <property type="molecule type" value="Genomic_DNA"/>
</dbReference>
<accession>A0A4Y2ACV2</accession>
<evidence type="ECO:0000313" key="1">
    <source>
        <dbReference type="EMBL" id="GBL76784.1"/>
    </source>
</evidence>
<sequence length="86" mass="9666">MQNIHELGYECLPHAAYLPDLSPTDHHFFGISGIIRPTHALATTHHSCSGGLGMDCIQRAGFLRTWNKSTDHTWQHCIDAADDYFD</sequence>
<evidence type="ECO:0000313" key="2">
    <source>
        <dbReference type="Proteomes" id="UP000499080"/>
    </source>
</evidence>
<keyword evidence="2" id="KW-1185">Reference proteome</keyword>
<comment type="caution">
    <text evidence="1">The sequence shown here is derived from an EMBL/GenBank/DDBJ whole genome shotgun (WGS) entry which is preliminary data.</text>
</comment>
<dbReference type="GO" id="GO:0003676">
    <property type="term" value="F:nucleic acid binding"/>
    <property type="evidence" value="ECO:0007669"/>
    <property type="project" value="InterPro"/>
</dbReference>
<dbReference type="Proteomes" id="UP000499080">
    <property type="component" value="Unassembled WGS sequence"/>
</dbReference>
<proteinExistence type="predicted"/>
<dbReference type="Gene3D" id="3.30.420.10">
    <property type="entry name" value="Ribonuclease H-like superfamily/Ribonuclease H"/>
    <property type="match status" value="1"/>
</dbReference>
<dbReference type="AlphaFoldDB" id="A0A4Y2ACV2"/>
<dbReference type="InterPro" id="IPR036397">
    <property type="entry name" value="RNaseH_sf"/>
</dbReference>